<feature type="transmembrane region" description="Helical" evidence="1">
    <location>
        <begin position="102"/>
        <end position="121"/>
    </location>
</feature>
<evidence type="ECO:0000313" key="2">
    <source>
        <dbReference type="EMBL" id="KXT54179.1"/>
    </source>
</evidence>
<keyword evidence="1" id="KW-1133">Transmembrane helix</keyword>
<evidence type="ECO:0000256" key="1">
    <source>
        <dbReference type="SAM" id="Phobius"/>
    </source>
</evidence>
<evidence type="ECO:0000313" key="3">
    <source>
        <dbReference type="Proteomes" id="UP000070319"/>
    </source>
</evidence>
<dbReference type="AlphaFoldDB" id="A0A139LRW9"/>
<name>A0A139LRW9_9BACE</name>
<dbReference type="EMBL" id="LTDF01000046">
    <property type="protein sequence ID" value="KXT54179.1"/>
    <property type="molecule type" value="Genomic_DNA"/>
</dbReference>
<keyword evidence="1" id="KW-0812">Transmembrane</keyword>
<dbReference type="PATRIC" id="fig|329854.7.peg.1003"/>
<keyword evidence="1" id="KW-0472">Membrane</keyword>
<feature type="transmembrane region" description="Helical" evidence="1">
    <location>
        <begin position="68"/>
        <end position="90"/>
    </location>
</feature>
<comment type="caution">
    <text evidence="2">The sequence shown here is derived from an EMBL/GenBank/DDBJ whole genome shotgun (WGS) entry which is preliminary data.</text>
</comment>
<reference evidence="2 3" key="1">
    <citation type="submission" date="2016-02" db="EMBL/GenBank/DDBJ databases">
        <authorList>
            <person name="Wen L."/>
            <person name="He K."/>
            <person name="Yang H."/>
        </authorList>
    </citation>
    <scope>NUCLEOTIDE SEQUENCE [LARGE SCALE GENOMIC DNA]</scope>
    <source>
        <strain evidence="2 3">KLE1704</strain>
    </source>
</reference>
<dbReference type="Proteomes" id="UP000070319">
    <property type="component" value="Unassembled WGS sequence"/>
</dbReference>
<feature type="transmembrane region" description="Helical" evidence="1">
    <location>
        <begin position="141"/>
        <end position="161"/>
    </location>
</feature>
<feature type="transmembrane region" description="Helical" evidence="1">
    <location>
        <begin position="30"/>
        <end position="47"/>
    </location>
</feature>
<feature type="transmembrane region" description="Helical" evidence="1">
    <location>
        <begin position="214"/>
        <end position="233"/>
    </location>
</feature>
<gene>
    <name evidence="2" type="ORF">HMPREF2531_00991</name>
</gene>
<sequence>MTVDIRLIANIVILMRLNLIEYIFSRYSLLLSFFIFYFATQSTFYMDRNKAIESVNEIKELMERSSKFVSLSGMTAVLAGVYALAGAYVAGQLLRSEDNREGLIMVASLVLIVSIVTACILSWYKAKKMQQKLFSKLTYRIAWNFSLPLLTGGLFCIALLLHEHYGLVSSVMLLFYGLSLVNVSKFTYSNVAWLGYAFLCLGIADCFFEGHGLMFWTIGFGGFHILYGMLFYLQYERRK</sequence>
<proteinExistence type="predicted"/>
<organism evidence="2">
    <name type="scientific">Bacteroides intestinalis</name>
    <dbReference type="NCBI Taxonomy" id="329854"/>
    <lineage>
        <taxon>Bacteria</taxon>
        <taxon>Pseudomonadati</taxon>
        <taxon>Bacteroidota</taxon>
        <taxon>Bacteroidia</taxon>
        <taxon>Bacteroidales</taxon>
        <taxon>Bacteroidaceae</taxon>
        <taxon>Bacteroides</taxon>
    </lineage>
</organism>
<protein>
    <submittedName>
        <fullName evidence="2">Uncharacterized protein</fullName>
    </submittedName>
</protein>
<accession>A0A139LRW9</accession>